<dbReference type="CDD" id="cd02966">
    <property type="entry name" value="TlpA_like_family"/>
    <property type="match status" value="1"/>
</dbReference>
<dbReference type="GO" id="GO:0016491">
    <property type="term" value="F:oxidoreductase activity"/>
    <property type="evidence" value="ECO:0007669"/>
    <property type="project" value="InterPro"/>
</dbReference>
<accession>A0A1H8G1D3</accession>
<evidence type="ECO:0000259" key="2">
    <source>
        <dbReference type="PROSITE" id="PS51352"/>
    </source>
</evidence>
<protein>
    <submittedName>
        <fullName evidence="3">Peroxiredoxin</fullName>
    </submittedName>
</protein>
<evidence type="ECO:0000313" key="3">
    <source>
        <dbReference type="EMBL" id="SEN37138.1"/>
    </source>
</evidence>
<dbReference type="PROSITE" id="PS51352">
    <property type="entry name" value="THIOREDOXIN_2"/>
    <property type="match status" value="1"/>
</dbReference>
<dbReference type="PANTHER" id="PTHR42852:SF13">
    <property type="entry name" value="PROTEIN DIPZ"/>
    <property type="match status" value="1"/>
</dbReference>
<feature type="transmembrane region" description="Helical" evidence="1">
    <location>
        <begin position="31"/>
        <end position="51"/>
    </location>
</feature>
<keyword evidence="1" id="KW-0472">Membrane</keyword>
<organism evidence="3 4">
    <name type="scientific">Nitrosomonas marina</name>
    <dbReference type="NCBI Taxonomy" id="917"/>
    <lineage>
        <taxon>Bacteria</taxon>
        <taxon>Pseudomonadati</taxon>
        <taxon>Pseudomonadota</taxon>
        <taxon>Betaproteobacteria</taxon>
        <taxon>Nitrosomonadales</taxon>
        <taxon>Nitrosomonadaceae</taxon>
        <taxon>Nitrosomonas</taxon>
    </lineage>
</organism>
<feature type="domain" description="Thioredoxin" evidence="2">
    <location>
        <begin position="53"/>
        <end position="194"/>
    </location>
</feature>
<sequence>MNYWWPVCLIRLIENLKMSVVKTVTQVVDTMIILIMTILFSCVFMATGAVAAQLANEMSPSCELTTLEGEPFGNVQALKGEVVYLDFWASWCPPCVESFPFLNQLHHEFSEQGLRIIGVNLDEKTADADVFLNKYGADFTIAADPTRQCAKNFDVIAMPSSYLIDREGIVRYIHRGFRSGETDKIRIIVEQLLKHQP</sequence>
<dbReference type="AlphaFoldDB" id="A0A1H8G1D3"/>
<dbReference type="InterPro" id="IPR036249">
    <property type="entry name" value="Thioredoxin-like_sf"/>
</dbReference>
<name>A0A1H8G1D3_9PROT</name>
<dbReference type="Gene3D" id="3.40.30.10">
    <property type="entry name" value="Glutaredoxin"/>
    <property type="match status" value="1"/>
</dbReference>
<dbReference type="InterPro" id="IPR013766">
    <property type="entry name" value="Thioredoxin_domain"/>
</dbReference>
<dbReference type="EMBL" id="FOCP01000015">
    <property type="protein sequence ID" value="SEN37138.1"/>
    <property type="molecule type" value="Genomic_DNA"/>
</dbReference>
<dbReference type="Pfam" id="PF08534">
    <property type="entry name" value="Redoxin"/>
    <property type="match status" value="1"/>
</dbReference>
<evidence type="ECO:0000313" key="4">
    <source>
        <dbReference type="Proteomes" id="UP000199459"/>
    </source>
</evidence>
<evidence type="ECO:0000256" key="1">
    <source>
        <dbReference type="SAM" id="Phobius"/>
    </source>
</evidence>
<dbReference type="InterPro" id="IPR050553">
    <property type="entry name" value="Thioredoxin_ResA/DsbE_sf"/>
</dbReference>
<keyword evidence="1" id="KW-0812">Transmembrane</keyword>
<dbReference type="PANTHER" id="PTHR42852">
    <property type="entry name" value="THIOL:DISULFIDE INTERCHANGE PROTEIN DSBE"/>
    <property type="match status" value="1"/>
</dbReference>
<dbReference type="InterPro" id="IPR013740">
    <property type="entry name" value="Redoxin"/>
</dbReference>
<dbReference type="STRING" id="917.SAMN05216326_11841"/>
<gene>
    <name evidence="3" type="ORF">SAMN05216325_11565</name>
</gene>
<proteinExistence type="predicted"/>
<dbReference type="Proteomes" id="UP000199459">
    <property type="component" value="Unassembled WGS sequence"/>
</dbReference>
<dbReference type="SUPFAM" id="SSF52833">
    <property type="entry name" value="Thioredoxin-like"/>
    <property type="match status" value="1"/>
</dbReference>
<keyword evidence="1" id="KW-1133">Transmembrane helix</keyword>
<reference evidence="3 4" key="1">
    <citation type="submission" date="2016-10" db="EMBL/GenBank/DDBJ databases">
        <authorList>
            <person name="de Groot N.N."/>
        </authorList>
    </citation>
    <scope>NUCLEOTIDE SEQUENCE [LARGE SCALE GENOMIC DNA]</scope>
    <source>
        <strain evidence="3 4">Nm22</strain>
    </source>
</reference>